<dbReference type="EMBL" id="OY731405">
    <property type="protein sequence ID" value="CAJ1971229.1"/>
    <property type="molecule type" value="Genomic_DNA"/>
</dbReference>
<evidence type="ECO:0000256" key="1">
    <source>
        <dbReference type="SAM" id="MobiDB-lite"/>
    </source>
</evidence>
<sequence>MARLVSLSGLELERSRIVLLSQFSYSQLSSAATKSVLLGFDLRLGIYLSYAHAKGKGSPKRGRRMNSSTVPLDKIPQYERYILTIKPELLQSLKVGALLTRDWSFVFCEGSPGTDDDSDVDSDASVKQELSSSSRPGPTAPAPTTSAAHLLKPATPQAPEPSALEQRMNSSWRMWSNARGLLERVKRSPTFDTQLNGNFVSTLQETNSIS</sequence>
<feature type="compositionally biased region" description="Low complexity" evidence="1">
    <location>
        <begin position="131"/>
        <end position="146"/>
    </location>
</feature>
<keyword evidence="3" id="KW-1185">Reference proteome</keyword>
<protein>
    <submittedName>
        <fullName evidence="2">Uncharacterized protein</fullName>
    </submittedName>
</protein>
<accession>A0AA86VUD8</accession>
<organism evidence="2 3">
    <name type="scientific">Sphenostylis stenocarpa</name>
    <dbReference type="NCBI Taxonomy" id="92480"/>
    <lineage>
        <taxon>Eukaryota</taxon>
        <taxon>Viridiplantae</taxon>
        <taxon>Streptophyta</taxon>
        <taxon>Embryophyta</taxon>
        <taxon>Tracheophyta</taxon>
        <taxon>Spermatophyta</taxon>
        <taxon>Magnoliopsida</taxon>
        <taxon>eudicotyledons</taxon>
        <taxon>Gunneridae</taxon>
        <taxon>Pentapetalae</taxon>
        <taxon>rosids</taxon>
        <taxon>fabids</taxon>
        <taxon>Fabales</taxon>
        <taxon>Fabaceae</taxon>
        <taxon>Papilionoideae</taxon>
        <taxon>50 kb inversion clade</taxon>
        <taxon>NPAAA clade</taxon>
        <taxon>indigoferoid/millettioid clade</taxon>
        <taxon>Phaseoleae</taxon>
        <taxon>Sphenostylis</taxon>
    </lineage>
</organism>
<evidence type="ECO:0000313" key="3">
    <source>
        <dbReference type="Proteomes" id="UP001189624"/>
    </source>
</evidence>
<name>A0AA86VUD8_9FABA</name>
<dbReference type="Gramene" id="rna-AYBTSS11_LOCUS23228">
    <property type="protein sequence ID" value="CAJ1971229.1"/>
    <property type="gene ID" value="gene-AYBTSS11_LOCUS23228"/>
</dbReference>
<proteinExistence type="predicted"/>
<dbReference type="AlphaFoldDB" id="A0AA86VUD8"/>
<evidence type="ECO:0000313" key="2">
    <source>
        <dbReference type="EMBL" id="CAJ1971229.1"/>
    </source>
</evidence>
<dbReference type="Proteomes" id="UP001189624">
    <property type="component" value="Chromosome 8"/>
</dbReference>
<gene>
    <name evidence="2" type="ORF">AYBTSS11_LOCUS23228</name>
</gene>
<reference evidence="2" key="1">
    <citation type="submission" date="2023-10" db="EMBL/GenBank/DDBJ databases">
        <authorList>
            <person name="Domelevo Entfellner J.-B."/>
        </authorList>
    </citation>
    <scope>NUCLEOTIDE SEQUENCE</scope>
</reference>
<feature type="region of interest" description="Disordered" evidence="1">
    <location>
        <begin position="112"/>
        <end position="146"/>
    </location>
</feature>